<dbReference type="Gene3D" id="2.130.10.10">
    <property type="entry name" value="YVTN repeat-like/Quinoprotein amine dehydrogenase"/>
    <property type="match status" value="2"/>
</dbReference>
<evidence type="ECO:0000313" key="6">
    <source>
        <dbReference type="Proteomes" id="UP001589647"/>
    </source>
</evidence>
<keyword evidence="1 3" id="KW-0853">WD repeat</keyword>
<proteinExistence type="predicted"/>
<gene>
    <name evidence="5" type="ORF">ACFFV7_00885</name>
</gene>
<sequence length="458" mass="47509">MLAALLGVAVAGTGTAWWREHEEARAQERVALAHRLALHAAELRGDDPVKARDLGLAALGVHADDQTRGGLTDTLLLWRRDDLWLRGPDGAWHAEVSGDGRLGLVAGTEKAEVWDLGSGRAVALDGPGGAVESLALSFDGRTALTGADDGATTVWDLTDPAHPARRATLPGVAAKGPLDDVQALAVSRDGRVAAVADFAGNLLVWDLAVRDHPVRRSVTVVHGSRTEDLELSGDGGTAVTTTDRGPVAIWNLADPAHPVKTAELTPAIYTGTAAALSGDGRVLVVARRDPGADWRSQADVWTLDDPARPARTAVIELPPADMLDVALTPDGATALLAGSNGSGALWDLSVPSRPVRLAGLRGYPSEVRGVALSDGARVALMAAPGSTTFSVWDLGDLRQVAADPERVLCDDGPRSLSRTDWDRFTGGADPSDLGGPGGVDPSDLGGPGGRDVSLCAFR</sequence>
<dbReference type="InterPro" id="IPR001680">
    <property type="entry name" value="WD40_rpt"/>
</dbReference>
<organism evidence="5 6">
    <name type="scientific">Nonomuraea spiralis</name>
    <dbReference type="NCBI Taxonomy" id="46182"/>
    <lineage>
        <taxon>Bacteria</taxon>
        <taxon>Bacillati</taxon>
        <taxon>Actinomycetota</taxon>
        <taxon>Actinomycetes</taxon>
        <taxon>Streptosporangiales</taxon>
        <taxon>Streptosporangiaceae</taxon>
        <taxon>Nonomuraea</taxon>
    </lineage>
</organism>
<feature type="region of interest" description="Disordered" evidence="4">
    <location>
        <begin position="419"/>
        <end position="458"/>
    </location>
</feature>
<name>A0ABV5I723_9ACTN</name>
<dbReference type="InterPro" id="IPR015943">
    <property type="entry name" value="WD40/YVTN_repeat-like_dom_sf"/>
</dbReference>
<dbReference type="InterPro" id="IPR019775">
    <property type="entry name" value="WD40_repeat_CS"/>
</dbReference>
<evidence type="ECO:0000256" key="2">
    <source>
        <dbReference type="ARBA" id="ARBA00022737"/>
    </source>
</evidence>
<dbReference type="Proteomes" id="UP001589647">
    <property type="component" value="Unassembled WGS sequence"/>
</dbReference>
<dbReference type="PROSITE" id="PS00678">
    <property type="entry name" value="WD_REPEATS_1"/>
    <property type="match status" value="1"/>
</dbReference>
<keyword evidence="6" id="KW-1185">Reference proteome</keyword>
<dbReference type="SMART" id="SM00320">
    <property type="entry name" value="WD40"/>
    <property type="match status" value="3"/>
</dbReference>
<comment type="caution">
    <text evidence="5">The sequence shown here is derived from an EMBL/GenBank/DDBJ whole genome shotgun (WGS) entry which is preliminary data.</text>
</comment>
<protein>
    <submittedName>
        <fullName evidence="5">WD40 repeat domain-containing protein</fullName>
    </submittedName>
</protein>
<evidence type="ECO:0000256" key="3">
    <source>
        <dbReference type="PROSITE-ProRule" id="PRU00221"/>
    </source>
</evidence>
<evidence type="ECO:0000256" key="4">
    <source>
        <dbReference type="SAM" id="MobiDB-lite"/>
    </source>
</evidence>
<reference evidence="5 6" key="1">
    <citation type="submission" date="2024-09" db="EMBL/GenBank/DDBJ databases">
        <authorList>
            <person name="Sun Q."/>
            <person name="Mori K."/>
        </authorList>
    </citation>
    <scope>NUCLEOTIDE SEQUENCE [LARGE SCALE GENOMIC DNA]</scope>
    <source>
        <strain evidence="5 6">CCM 3426</strain>
    </source>
</reference>
<dbReference type="SUPFAM" id="SSF69322">
    <property type="entry name" value="Tricorn protease domain 2"/>
    <property type="match status" value="1"/>
</dbReference>
<dbReference type="EMBL" id="JBHMEI010000001">
    <property type="protein sequence ID" value="MFB9199730.1"/>
    <property type="molecule type" value="Genomic_DNA"/>
</dbReference>
<accession>A0ABV5I723</accession>
<dbReference type="Pfam" id="PF00400">
    <property type="entry name" value="WD40"/>
    <property type="match status" value="1"/>
</dbReference>
<feature type="repeat" description="WD" evidence="3">
    <location>
        <begin position="124"/>
        <end position="157"/>
    </location>
</feature>
<evidence type="ECO:0000256" key="1">
    <source>
        <dbReference type="ARBA" id="ARBA00022574"/>
    </source>
</evidence>
<keyword evidence="2" id="KW-0677">Repeat</keyword>
<dbReference type="RefSeq" id="WP_189645421.1">
    <property type="nucleotide sequence ID" value="NZ_BMRC01000001.1"/>
</dbReference>
<evidence type="ECO:0000313" key="5">
    <source>
        <dbReference type="EMBL" id="MFB9199730.1"/>
    </source>
</evidence>
<dbReference type="PROSITE" id="PS50082">
    <property type="entry name" value="WD_REPEATS_2"/>
    <property type="match status" value="1"/>
</dbReference>
<dbReference type="PROSITE" id="PS50294">
    <property type="entry name" value="WD_REPEATS_REGION"/>
    <property type="match status" value="1"/>
</dbReference>
<dbReference type="InterPro" id="IPR051179">
    <property type="entry name" value="WD_repeat_multifunction"/>
</dbReference>
<dbReference type="PANTHER" id="PTHR19857">
    <property type="entry name" value="MITOCHONDRIAL DIVISION PROTEIN 1-RELATED"/>
    <property type="match status" value="1"/>
</dbReference>